<evidence type="ECO:0000259" key="6">
    <source>
        <dbReference type="Pfam" id="PF00892"/>
    </source>
</evidence>
<reference evidence="7" key="2">
    <citation type="journal article" date="2018" name="ISME J.">
        <title>A dynamic microbial community with high functional redundancy inhabits the cold, oxic subseafloor aquifer.</title>
        <authorList>
            <person name="Tully B.J."/>
            <person name="Wheat C.G."/>
            <person name="Glazer B.T."/>
            <person name="Huber J.A."/>
        </authorList>
    </citation>
    <scope>NUCLEOTIDE SEQUENCE</scope>
    <source>
        <strain evidence="7">NORP83</strain>
    </source>
</reference>
<feature type="transmembrane region" description="Helical" evidence="5">
    <location>
        <begin position="140"/>
        <end position="160"/>
    </location>
</feature>
<feature type="transmembrane region" description="Helical" evidence="5">
    <location>
        <begin position="203"/>
        <end position="226"/>
    </location>
</feature>
<feature type="transmembrane region" description="Helical" evidence="5">
    <location>
        <begin position="7"/>
        <end position="27"/>
    </location>
</feature>
<accession>A0A2A4YQS2</accession>
<comment type="caution">
    <text evidence="7">The sequence shown here is derived from an EMBL/GenBank/DDBJ whole genome shotgun (WGS) entry which is preliminary data.</text>
</comment>
<dbReference type="PANTHER" id="PTHR32322">
    <property type="entry name" value="INNER MEMBRANE TRANSPORTER"/>
    <property type="match status" value="1"/>
</dbReference>
<feature type="transmembrane region" description="Helical" evidence="5">
    <location>
        <begin position="63"/>
        <end position="82"/>
    </location>
</feature>
<protein>
    <recommendedName>
        <fullName evidence="6">EamA domain-containing protein</fullName>
    </recommendedName>
</protein>
<feature type="transmembrane region" description="Helical" evidence="5">
    <location>
        <begin position="88"/>
        <end position="107"/>
    </location>
</feature>
<reference key="1">
    <citation type="submission" date="2017-08" db="EMBL/GenBank/DDBJ databases">
        <title>A dynamic microbial community with high functional redundancy inhabits the cold, oxic subseafloor aquifer.</title>
        <authorList>
            <person name="Tully B.J."/>
            <person name="Wheat C.G."/>
            <person name="Glazer B.T."/>
            <person name="Huber J.A."/>
        </authorList>
    </citation>
    <scope>NUCLEOTIDE SEQUENCE [LARGE SCALE GENOMIC DNA]</scope>
</reference>
<gene>
    <name evidence="7" type="ORF">COB13_16305</name>
</gene>
<dbReference type="PANTHER" id="PTHR32322:SF9">
    <property type="entry name" value="AMINO-ACID METABOLITE EFFLUX PUMP-RELATED"/>
    <property type="match status" value="1"/>
</dbReference>
<dbReference type="InterPro" id="IPR037185">
    <property type="entry name" value="EmrE-like"/>
</dbReference>
<feature type="transmembrane region" description="Helical" evidence="5">
    <location>
        <begin position="33"/>
        <end position="51"/>
    </location>
</feature>
<proteinExistence type="predicted"/>
<feature type="transmembrane region" description="Helical" evidence="5">
    <location>
        <begin position="114"/>
        <end position="134"/>
    </location>
</feature>
<evidence type="ECO:0000256" key="5">
    <source>
        <dbReference type="SAM" id="Phobius"/>
    </source>
</evidence>
<name>A0A2A4YQS2_9PROT</name>
<feature type="domain" description="EamA" evidence="6">
    <location>
        <begin position="141"/>
        <end position="280"/>
    </location>
</feature>
<feature type="domain" description="EamA" evidence="6">
    <location>
        <begin position="7"/>
        <end position="131"/>
    </location>
</feature>
<sequence length="293" mass="31764">MPIKDFLFAVVIMAVWGVNFSVIKLGMASLDSFTLNALRFSLCAFPLVFFVKKPDLAWKYIAAYGLLFGVGVWGMVGLGIHFGASAGIASLIIQLSAFAVVVLAAIIFRERLNLGQYIGLGLALVGILLIASVGDGSVTLLGMALVMVAALCLSASIIMFKYLKVKQMFGLLVWSSLFSPIPLFAIAYFLHGAGIFTNLWNNLTPLTIFSLLFQAYPTTLLGRLIFNNMIVKYPMAITMSISFLVPIFGLLGSYLIFDEQIGAVKIMSCVLIITGLVISTFWTQIRKAVLGSS</sequence>
<keyword evidence="4 5" id="KW-0472">Membrane</keyword>
<evidence type="ECO:0000256" key="1">
    <source>
        <dbReference type="ARBA" id="ARBA00004141"/>
    </source>
</evidence>
<keyword evidence="2 5" id="KW-0812">Transmembrane</keyword>
<comment type="subcellular location">
    <subcellularLocation>
        <location evidence="1">Membrane</location>
        <topology evidence="1">Multi-pass membrane protein</topology>
    </subcellularLocation>
</comment>
<feature type="transmembrane region" description="Helical" evidence="5">
    <location>
        <begin position="233"/>
        <end position="257"/>
    </location>
</feature>
<feature type="transmembrane region" description="Helical" evidence="5">
    <location>
        <begin position="263"/>
        <end position="283"/>
    </location>
</feature>
<organism evidence="7">
    <name type="scientific">OCS116 cluster bacterium</name>
    <dbReference type="NCBI Taxonomy" id="2030921"/>
    <lineage>
        <taxon>Bacteria</taxon>
        <taxon>Pseudomonadati</taxon>
        <taxon>Pseudomonadota</taxon>
        <taxon>Alphaproteobacteria</taxon>
        <taxon>OCS116 cluster</taxon>
    </lineage>
</organism>
<evidence type="ECO:0000256" key="4">
    <source>
        <dbReference type="ARBA" id="ARBA00023136"/>
    </source>
</evidence>
<dbReference type="EMBL" id="NVUS01000033">
    <property type="protein sequence ID" value="PCI97143.1"/>
    <property type="molecule type" value="Genomic_DNA"/>
</dbReference>
<evidence type="ECO:0000313" key="7">
    <source>
        <dbReference type="EMBL" id="PCI97143.1"/>
    </source>
</evidence>
<feature type="transmembrane region" description="Helical" evidence="5">
    <location>
        <begin position="172"/>
        <end position="191"/>
    </location>
</feature>
<dbReference type="Pfam" id="PF00892">
    <property type="entry name" value="EamA"/>
    <property type="match status" value="2"/>
</dbReference>
<dbReference type="GO" id="GO:0016020">
    <property type="term" value="C:membrane"/>
    <property type="evidence" value="ECO:0007669"/>
    <property type="project" value="UniProtKB-SubCell"/>
</dbReference>
<dbReference type="InterPro" id="IPR000620">
    <property type="entry name" value="EamA_dom"/>
</dbReference>
<dbReference type="SUPFAM" id="SSF103481">
    <property type="entry name" value="Multidrug resistance efflux transporter EmrE"/>
    <property type="match status" value="2"/>
</dbReference>
<evidence type="ECO:0000256" key="3">
    <source>
        <dbReference type="ARBA" id="ARBA00022989"/>
    </source>
</evidence>
<evidence type="ECO:0000256" key="2">
    <source>
        <dbReference type="ARBA" id="ARBA00022692"/>
    </source>
</evidence>
<dbReference type="AlphaFoldDB" id="A0A2A4YQS2"/>
<dbReference type="InterPro" id="IPR050638">
    <property type="entry name" value="AA-Vitamin_Transporters"/>
</dbReference>
<keyword evidence="3 5" id="KW-1133">Transmembrane helix</keyword>